<keyword evidence="2" id="KW-1185">Reference proteome</keyword>
<gene>
    <name evidence="1" type="ORF">AMECASPLE_025747</name>
</gene>
<sequence>MEGMKSECGGTIREMISLILTRFTASGCESLLSVSSNASRGNFHCNSWRFLKDQRWSPPPHCWFTGHHAEEVPLQGLRVLLTRNQLVYSTKTDMYLIHLSVFGSFEMKGTDLNLCEKVFTP</sequence>
<organism evidence="1 2">
    <name type="scientific">Ameca splendens</name>
    <dbReference type="NCBI Taxonomy" id="208324"/>
    <lineage>
        <taxon>Eukaryota</taxon>
        <taxon>Metazoa</taxon>
        <taxon>Chordata</taxon>
        <taxon>Craniata</taxon>
        <taxon>Vertebrata</taxon>
        <taxon>Euteleostomi</taxon>
        <taxon>Actinopterygii</taxon>
        <taxon>Neopterygii</taxon>
        <taxon>Teleostei</taxon>
        <taxon>Neoteleostei</taxon>
        <taxon>Acanthomorphata</taxon>
        <taxon>Ovalentaria</taxon>
        <taxon>Atherinomorphae</taxon>
        <taxon>Cyprinodontiformes</taxon>
        <taxon>Goodeidae</taxon>
        <taxon>Ameca</taxon>
    </lineage>
</organism>
<dbReference type="EMBL" id="JAHRIP010077799">
    <property type="protein sequence ID" value="MEQ2311934.1"/>
    <property type="molecule type" value="Genomic_DNA"/>
</dbReference>
<accession>A0ABV1A091</accession>
<dbReference type="Proteomes" id="UP001469553">
    <property type="component" value="Unassembled WGS sequence"/>
</dbReference>
<evidence type="ECO:0000313" key="1">
    <source>
        <dbReference type="EMBL" id="MEQ2311934.1"/>
    </source>
</evidence>
<proteinExistence type="predicted"/>
<protein>
    <submittedName>
        <fullName evidence="1">Uncharacterized protein</fullName>
    </submittedName>
</protein>
<name>A0ABV1A091_9TELE</name>
<comment type="caution">
    <text evidence="1">The sequence shown here is derived from an EMBL/GenBank/DDBJ whole genome shotgun (WGS) entry which is preliminary data.</text>
</comment>
<evidence type="ECO:0000313" key="2">
    <source>
        <dbReference type="Proteomes" id="UP001469553"/>
    </source>
</evidence>
<reference evidence="1 2" key="1">
    <citation type="submission" date="2021-06" db="EMBL/GenBank/DDBJ databases">
        <authorList>
            <person name="Palmer J.M."/>
        </authorList>
    </citation>
    <scope>NUCLEOTIDE SEQUENCE [LARGE SCALE GENOMIC DNA]</scope>
    <source>
        <strain evidence="1 2">AS_MEX2019</strain>
        <tissue evidence="1">Muscle</tissue>
    </source>
</reference>